<evidence type="ECO:0000313" key="2">
    <source>
        <dbReference type="Proteomes" id="UP000194137"/>
    </source>
</evidence>
<proteinExistence type="predicted"/>
<dbReference type="Proteomes" id="UP000194137">
    <property type="component" value="Chromosome"/>
</dbReference>
<dbReference type="EMBL" id="CP021112">
    <property type="protein sequence ID" value="ARQ00214.1"/>
    <property type="molecule type" value="Genomic_DNA"/>
</dbReference>
<dbReference type="AlphaFoldDB" id="A0A1W6ZS57"/>
<gene>
    <name evidence="1" type="ORF">CAK95_14880</name>
</gene>
<organism evidence="1 2">
    <name type="scientific">Pseudorhodoplanes sinuspersici</name>
    <dbReference type="NCBI Taxonomy" id="1235591"/>
    <lineage>
        <taxon>Bacteria</taxon>
        <taxon>Pseudomonadati</taxon>
        <taxon>Pseudomonadota</taxon>
        <taxon>Alphaproteobacteria</taxon>
        <taxon>Hyphomicrobiales</taxon>
        <taxon>Pseudorhodoplanes</taxon>
    </lineage>
</organism>
<name>A0A1W6ZS57_9HYPH</name>
<dbReference type="Gene3D" id="3.20.20.210">
    <property type="match status" value="1"/>
</dbReference>
<keyword evidence="2" id="KW-1185">Reference proteome</keyword>
<dbReference type="RefSeq" id="WP_086088612.1">
    <property type="nucleotide sequence ID" value="NZ_CP021112.1"/>
</dbReference>
<dbReference type="STRING" id="1235591.CAK95_14880"/>
<evidence type="ECO:0000313" key="1">
    <source>
        <dbReference type="EMBL" id="ARQ00214.1"/>
    </source>
</evidence>
<reference evidence="1 2" key="1">
    <citation type="submission" date="2017-05" db="EMBL/GenBank/DDBJ databases">
        <title>Full genome sequence of Pseudorhodoplanes sinuspersici.</title>
        <authorList>
            <person name="Dastgheib S.M.M."/>
            <person name="Shavandi M."/>
            <person name="Tirandaz H."/>
        </authorList>
    </citation>
    <scope>NUCLEOTIDE SEQUENCE [LARGE SCALE GENOMIC DNA]</scope>
    <source>
        <strain evidence="1 2">RIPI110</strain>
    </source>
</reference>
<dbReference type="KEGG" id="psin:CAK95_14880"/>
<dbReference type="OrthoDB" id="4504900at2"/>
<dbReference type="SUPFAM" id="SSF51726">
    <property type="entry name" value="UROD/MetE-like"/>
    <property type="match status" value="1"/>
</dbReference>
<accession>A0A1W6ZS57</accession>
<sequence>MTAAVNLPDSVYLVGSIGLDNVDEIFHTVGQKIGQRLKRVPDGEVGPRRLWASFQYPLLRSSPFLRPDPAGAVRATSKFPLLVLAEGVTADEISFGELGYAREARASYQDLQAAKERGDLPEHVRLQVCMPTPYGVVYAFCAPQDVQEIEKAYEKAMIAEVKALCNAIPHEHLCIQWDFCHEMIALDGQPQDWFPRQGSSQAEIVARMQRICAPVPADVELGIHVCYGDFGAKHFIEPKDASRMVDVANDISKAVTRPITYIHFPVPVARTDREYFAPFKDLKLDPTTEIYLGVVHVADGVDGVIKRIETAREFVPQFGIATECGIARARKPDLVHRILDTYAGASRNSS</sequence>
<dbReference type="InterPro" id="IPR038071">
    <property type="entry name" value="UROD/MetE-like_sf"/>
</dbReference>
<protein>
    <submittedName>
        <fullName evidence="1">Uncharacterized protein</fullName>
    </submittedName>
</protein>